<dbReference type="CDD" id="cd16440">
    <property type="entry name" value="beta_Kdo_transferase_KpsC_1"/>
    <property type="match status" value="1"/>
</dbReference>
<dbReference type="Proteomes" id="UP000680348">
    <property type="component" value="Unassembled WGS sequence"/>
</dbReference>
<gene>
    <name evidence="2" type="ORF">KEU06_07845</name>
</gene>
<dbReference type="AlphaFoldDB" id="A0A942DWF0"/>
<dbReference type="GO" id="GO:0015774">
    <property type="term" value="P:polysaccharide transport"/>
    <property type="evidence" value="ECO:0007669"/>
    <property type="project" value="InterPro"/>
</dbReference>
<evidence type="ECO:0000256" key="1">
    <source>
        <dbReference type="SAM" id="MobiDB-lite"/>
    </source>
</evidence>
<comment type="caution">
    <text evidence="2">The sequence shown here is derived from an EMBL/GenBank/DDBJ whole genome shotgun (WGS) entry which is preliminary data.</text>
</comment>
<accession>A0A942DWF0</accession>
<name>A0A942DWF0_9HYPH</name>
<organism evidence="2 3">
    <name type="scientific">Pseudaminobacter soli</name>
    <name type="common">ex Zhang et al. 2022</name>
    <dbReference type="NCBI Taxonomy" id="2831468"/>
    <lineage>
        <taxon>Bacteria</taxon>
        <taxon>Pseudomonadati</taxon>
        <taxon>Pseudomonadota</taxon>
        <taxon>Alphaproteobacteria</taxon>
        <taxon>Hyphomicrobiales</taxon>
        <taxon>Phyllobacteriaceae</taxon>
        <taxon>Pseudaminobacter</taxon>
    </lineage>
</organism>
<dbReference type="RefSeq" id="WP_188254083.1">
    <property type="nucleotide sequence ID" value="NZ_JABVCF010000003.1"/>
</dbReference>
<protein>
    <submittedName>
        <fullName evidence="2">Capsular polysaccharide biosynthesis protein</fullName>
    </submittedName>
</protein>
<sequence length="696" mass="77354">MEKVLVGGESEGQRGTAAGPLRRPDAGPLMIVAASRGTRKTPGLGTFLEAEIVPLWLSRFQSYDAIVGWGHKRSSMRARRIAAAAGRPFLMVEDGFLRSVGLGKKEPPLSVVVDDLGIYYDGTRPSRLEKLIDQPLTPPETVRAQTLIRSWREGRVSKYNHTRDPMGELPSRFVLVVDQTLKDQSIRYGLAGPASFQKMLDAALAENPDCEILVKTHPDVWAGKKKGNFDLSKIARLPRVKVLSEDRHPAELLARAEAVYTVSSQLGFEALVWGRPVRCFGMPFYAGWGLTADELPAPDRRGSASLEQLVHAALAVYPRYVDPETGRRCEVESALENLALQRKMRSRFPETIHALSFSYWKRDAIRDFMAGSKVLFVDSARFIPPGGTTAIWGNEPKEPLLNNGSLIRIEDGFVRSNGLGAELRRPLSLALDQVGIYYDSTRPSGLEQILATTEFDGKLLRRAARLRERLVAGGVSKYNLRARSWRRPKVGSPVILIPGQVEEDASIRFGAPGIRRNIDLLRTVRTSHPDAYIVYKPHPDVVAGLRGQGKDEARAGEVCDEVVLDASITQMLSEVDEVHLLTSLTGFEALIRGTSVTCYGQPFYCGWGLTRDIEPIARRNRSLSLDELVAGSLILYPTYVSRTTGRFITPEQAVDSLLDWHGADDNRTLTEKLMRFGAGIERAFVAMWQRRADRNR</sequence>
<dbReference type="InterPro" id="IPR007833">
    <property type="entry name" value="Capsule_polysaccharide_synth"/>
</dbReference>
<feature type="region of interest" description="Disordered" evidence="1">
    <location>
        <begin position="1"/>
        <end position="23"/>
    </location>
</feature>
<evidence type="ECO:0000313" key="2">
    <source>
        <dbReference type="EMBL" id="MBS3648539.1"/>
    </source>
</evidence>
<reference evidence="2" key="1">
    <citation type="submission" date="2021-04" db="EMBL/GenBank/DDBJ databases">
        <title>Pseudaminobacter soli sp. nov., isolated from paddy soil contaminated by heavy metals.</title>
        <authorList>
            <person name="Zhang K."/>
        </authorList>
    </citation>
    <scope>NUCLEOTIDE SEQUENCE</scope>
    <source>
        <strain evidence="2">19-2017</strain>
    </source>
</reference>
<proteinExistence type="predicted"/>
<dbReference type="EMBL" id="JAGWCR010000003">
    <property type="protein sequence ID" value="MBS3648539.1"/>
    <property type="molecule type" value="Genomic_DNA"/>
</dbReference>
<keyword evidence="3" id="KW-1185">Reference proteome</keyword>
<dbReference type="CDD" id="cd16439">
    <property type="entry name" value="beta_Kdo_transferase_KpsC_2"/>
    <property type="match status" value="1"/>
</dbReference>
<dbReference type="Pfam" id="PF05159">
    <property type="entry name" value="Capsule_synth"/>
    <property type="match status" value="4"/>
</dbReference>
<dbReference type="GO" id="GO:0000271">
    <property type="term" value="P:polysaccharide biosynthetic process"/>
    <property type="evidence" value="ECO:0007669"/>
    <property type="project" value="InterPro"/>
</dbReference>
<evidence type="ECO:0000313" key="3">
    <source>
        <dbReference type="Proteomes" id="UP000680348"/>
    </source>
</evidence>